<dbReference type="HOGENOM" id="CLU_139221_0_0_4"/>
<sequence length="161" mass="16982">MGRQPTPPRPLPPLLPRLRIRQAQGFWARFIGLMGRPDPRAAAARDAGNAARTGGASALLIAHCTSVHTCFMRYALDIIYLDAQGRITRQALALAPWRCSRAGPGAAHVLELPAGAITGLQPGMQLQPWPIDAATANARFVRVADPRGAASAPPAAPIATT</sequence>
<name>A1WEI4_VEREI</name>
<evidence type="ECO:0000313" key="2">
    <source>
        <dbReference type="Proteomes" id="UP000000374"/>
    </source>
</evidence>
<dbReference type="EMBL" id="CP000542">
    <property type="protein sequence ID" value="ABM56041.1"/>
    <property type="molecule type" value="Genomic_DNA"/>
</dbReference>
<gene>
    <name evidence="1" type="ordered locus">Veis_0250</name>
</gene>
<accession>A1WEI4</accession>
<dbReference type="OrthoDB" id="9813379at2"/>
<organism evidence="1 2">
    <name type="scientific">Verminephrobacter eiseniae (strain EF01-2)</name>
    <dbReference type="NCBI Taxonomy" id="391735"/>
    <lineage>
        <taxon>Bacteria</taxon>
        <taxon>Pseudomonadati</taxon>
        <taxon>Pseudomonadota</taxon>
        <taxon>Betaproteobacteria</taxon>
        <taxon>Burkholderiales</taxon>
        <taxon>Comamonadaceae</taxon>
        <taxon>Verminephrobacter</taxon>
    </lineage>
</organism>
<dbReference type="InterPro" id="IPR038695">
    <property type="entry name" value="Saro_0823-like_sf"/>
</dbReference>
<dbReference type="Pfam" id="PF02643">
    <property type="entry name" value="DUF192"/>
    <property type="match status" value="1"/>
</dbReference>
<dbReference type="InterPro" id="IPR003795">
    <property type="entry name" value="DUF192"/>
</dbReference>
<dbReference type="AlphaFoldDB" id="A1WEI4"/>
<protein>
    <recommendedName>
        <fullName evidence="3">DUF192 domain-containing protein</fullName>
    </recommendedName>
</protein>
<reference evidence="2" key="1">
    <citation type="submission" date="2006-12" db="EMBL/GenBank/DDBJ databases">
        <title>Complete sequence of chromosome 1 of Verminephrobacter eiseniae EF01-2.</title>
        <authorList>
            <person name="Copeland A."/>
            <person name="Lucas S."/>
            <person name="Lapidus A."/>
            <person name="Barry K."/>
            <person name="Detter J.C."/>
            <person name="Glavina del Rio T."/>
            <person name="Dalin E."/>
            <person name="Tice H."/>
            <person name="Pitluck S."/>
            <person name="Chertkov O."/>
            <person name="Brettin T."/>
            <person name="Bruce D."/>
            <person name="Han C."/>
            <person name="Tapia R."/>
            <person name="Gilna P."/>
            <person name="Schmutz J."/>
            <person name="Larimer F."/>
            <person name="Land M."/>
            <person name="Hauser L."/>
            <person name="Kyrpides N."/>
            <person name="Kim E."/>
            <person name="Stahl D."/>
            <person name="Richardson P."/>
        </authorList>
    </citation>
    <scope>NUCLEOTIDE SEQUENCE [LARGE SCALE GENOMIC DNA]</scope>
    <source>
        <strain evidence="2">EF01-2</strain>
    </source>
</reference>
<dbReference type="STRING" id="391735.Veis_0250"/>
<evidence type="ECO:0000313" key="1">
    <source>
        <dbReference type="EMBL" id="ABM56041.1"/>
    </source>
</evidence>
<proteinExistence type="predicted"/>
<dbReference type="GeneID" id="76458994"/>
<dbReference type="Proteomes" id="UP000000374">
    <property type="component" value="Chromosome"/>
</dbReference>
<evidence type="ECO:0008006" key="3">
    <source>
        <dbReference type="Google" id="ProtNLM"/>
    </source>
</evidence>
<dbReference type="Gene3D" id="2.60.120.1140">
    <property type="entry name" value="Protein of unknown function DUF192"/>
    <property type="match status" value="1"/>
</dbReference>
<keyword evidence="2" id="KW-1185">Reference proteome</keyword>
<dbReference type="KEGG" id="vei:Veis_0250"/>
<dbReference type="RefSeq" id="WP_011808060.1">
    <property type="nucleotide sequence ID" value="NC_008786.1"/>
</dbReference>
<dbReference type="eggNOG" id="COG1430">
    <property type="taxonomic scope" value="Bacteria"/>
</dbReference>